<dbReference type="AlphaFoldDB" id="A0A1L6TB05"/>
<gene>
    <name evidence="1" type="ORF">KU39_1312</name>
</gene>
<dbReference type="OrthoDB" id="9906315at2"/>
<dbReference type="EMBL" id="CP012508">
    <property type="protein sequence ID" value="ALB22494.1"/>
    <property type="molecule type" value="Genomic_DNA"/>
</dbReference>
<accession>A0A1L6TB05</accession>
<reference evidence="1 2" key="1">
    <citation type="journal article" date="2014" name="Genome Announc.">
        <title>Comparative Genome Analysis of Two Isolates of the Fish Pathogen Piscirickettsia salmonis from Different Hosts Reveals Major Differences in Virulence-Associated Secretion Systems.</title>
        <authorList>
            <person name="Bohle H."/>
            <person name="Henriquez P."/>
            <person name="Grothusen H."/>
            <person name="Navas E."/>
            <person name="Sandoval A."/>
            <person name="Bustamante F."/>
            <person name="Bustos P."/>
            <person name="Mancilla M."/>
        </authorList>
    </citation>
    <scope>NUCLEOTIDE SEQUENCE [LARGE SCALE GENOMIC DNA]</scope>
    <source>
        <strain evidence="2">B1-32597</strain>
    </source>
</reference>
<dbReference type="RefSeq" id="WP_036771503.1">
    <property type="nucleotide sequence ID" value="NZ_CP012508.1"/>
</dbReference>
<evidence type="ECO:0000313" key="2">
    <source>
        <dbReference type="Proteomes" id="UP000029558"/>
    </source>
</evidence>
<proteinExistence type="predicted"/>
<protein>
    <submittedName>
        <fullName evidence="1">Beta-lactamase</fullName>
    </submittedName>
</protein>
<evidence type="ECO:0000313" key="1">
    <source>
        <dbReference type="EMBL" id="ALB22494.1"/>
    </source>
</evidence>
<name>A0A1L6TB05_PISSA</name>
<organism evidence="1 2">
    <name type="scientific">Piscirickettsia salmonis</name>
    <dbReference type="NCBI Taxonomy" id="1238"/>
    <lineage>
        <taxon>Bacteria</taxon>
        <taxon>Pseudomonadati</taxon>
        <taxon>Pseudomonadota</taxon>
        <taxon>Gammaproteobacteria</taxon>
        <taxon>Thiotrichales</taxon>
        <taxon>Piscirickettsiaceae</taxon>
        <taxon>Piscirickettsia</taxon>
    </lineage>
</organism>
<sequence>MPMTREDWFKKANCPINESNNEKVTLYLDLDENVFSYHKKNKKMDQEVDVGCFNVLNVKKMSFHTSSGIFFVDKRAFLEVKKFLDNGHDLQVVTAGAYPPEIISKIFNELGIDIKLQHGENYFNRFDFGAGESKALNKQEFIDKHLNNNKAMLIDDQFWNKPKAKEGVLFTLTSPSRPFPTLVAIDKNLVLNLQKVGIDYDEIWKHAKDNLELQALAATTVSSAEGWQKAKQFIAVKSALESFNPAQSSQTPFSLITVNKRENLRDLRGLCSAVAASEEHSGLLVGELARLLNLPSNNALKLEICPEGNAVSMNDIDNYVSVPELLDRNRRAEGDLEAAGGALSMLMLEAHTKTLEAEQLNSMPLTH</sequence>
<dbReference type="Proteomes" id="UP000029558">
    <property type="component" value="Chromosome"/>
</dbReference>